<evidence type="ECO:0000313" key="1">
    <source>
        <dbReference type="EMBL" id="KAI2392353.1"/>
    </source>
</evidence>
<organism evidence="1">
    <name type="scientific">Ophidiomyces ophidiicola</name>
    <dbReference type="NCBI Taxonomy" id="1387563"/>
    <lineage>
        <taxon>Eukaryota</taxon>
        <taxon>Fungi</taxon>
        <taxon>Dikarya</taxon>
        <taxon>Ascomycota</taxon>
        <taxon>Pezizomycotina</taxon>
        <taxon>Eurotiomycetes</taxon>
        <taxon>Eurotiomycetidae</taxon>
        <taxon>Onygenales</taxon>
        <taxon>Onygenaceae</taxon>
        <taxon>Ophidiomyces</taxon>
    </lineage>
</organism>
<keyword evidence="1" id="KW-0540">Nuclease</keyword>
<gene>
    <name evidence="1" type="primary">dna2</name>
    <name evidence="1" type="ORF">LOY88_000738</name>
</gene>
<reference evidence="1" key="1">
    <citation type="journal article" date="2022" name="bioRxiv">
        <title>Population genetic analysis of Ophidiomyces ophidiicola, the causative agent of snake fungal disease, indicates recent introductions to the USA.</title>
        <authorList>
            <person name="Ladner J.T."/>
            <person name="Palmer J.M."/>
            <person name="Ettinger C.L."/>
            <person name="Stajich J.E."/>
            <person name="Farrell T.M."/>
            <person name="Glorioso B.M."/>
            <person name="Lawson B."/>
            <person name="Price S.J."/>
            <person name="Stengle A.G."/>
            <person name="Grear D.A."/>
            <person name="Lorch J.M."/>
        </authorList>
    </citation>
    <scope>NUCLEOTIDE SEQUENCE</scope>
    <source>
        <strain evidence="1">NWHC 24266-5</strain>
    </source>
</reference>
<accession>A0ACB8V477</accession>
<keyword evidence="1" id="KW-0378">Hydrolase</keyword>
<keyword evidence="1" id="KW-0255">Endonuclease</keyword>
<comment type="caution">
    <text evidence="1">The sequence shown here is derived from an EMBL/GenBank/DDBJ whole genome shotgun (WGS) entry which is preliminary data.</text>
</comment>
<dbReference type="EMBL" id="JALBCA010000007">
    <property type="protein sequence ID" value="KAI2392353.1"/>
    <property type="molecule type" value="Genomic_DNA"/>
</dbReference>
<protein>
    <submittedName>
        <fullName evidence="1">DNA replication endonuclease-helicase Dna2</fullName>
        <ecNumber evidence="1">3.6.4.12</ecNumber>
    </submittedName>
</protein>
<proteinExistence type="predicted"/>
<dbReference type="EC" id="3.6.4.12" evidence="1"/>
<sequence>MSSARPIVFYDISMRAPVEKNCCSPNPWKTRLALNFKDLPYSTSWVALPDVSKVRKGLNVPACRKFADGTDFFTLPIIEDPSANTTVGDSFDIAVYLQQTYPNAGAGDLLPPITLDYVFKPDFDILVPLSECRDGEFAEYSKFNANVDAAFTTHTQLALQHFPFDPATADASKAEFVRRAGVTSWEDFALVGEQREKTMESFRNTLGGLAKVFLKDTNGPFILGAKACYADMIVGAWLRMMAATLPESEWEEPSQLDYVPDSYVSRLKATVMVDIHNPAISSASRSKLNSFRYTDAPHMSSKSDGESNGASELENDPPPAVKLAKECDDKENSDPEIRETKPEFTCPQTPAHRIPFSDLISNTEDALNKAPGATTTPDDHVYWDHRTSSTKNKSRLSTRRGKKRHHSSSPAGSPSGNAIPADLSCIQSILKTPQQDIAADLWNKYVGKHGELPGGEPPKFHFSHLASSPQSPAPRIRTSKDGSGLRRANSCNMYWPTSNCKRRKVDLDQQRKDSICDGFEGSRSSLLAPDRPKSSKIGLLVGKIQETLLKYPRDDPDAPSSSSPMPDRSDTLDNIGHPIATETLLQNQPVTPCKCIADSRHDISLVNDAIDDQEKCGSSEFGDDDLDRDFLAFTVNSPKKLFSPRAPSPELEKEMLNNIPTLRPVEPLPPDPKDIPLPELGSFDDDFDDLDDGIEEIMAQYDENDLSNGQTKATENIIETSELHETMGNVKDEIPNEDVKLNESTTYSTDDEFDDDIEFEAIEEAMRVNTGVNATSSQHTKYSHNFKRCLVLDHAENTYTEANRGPKLEKVLFVQEERSRKNGAIILRESWFDTSFEKDIYVHLIGDFDSSGQCIVDNDNNLIIIHPDTLISATVVADSFSCQRRAVLQDRIKATSEASGPQVYGHILHEIFQEAMKANNWSETWLNDLISRVINKYLESLYQIRVEPEEAVAHLLPKIPALKAWAETFLHYQPNAKSLIEDIAGTKSQLCINKLLEVEEHVWSPMYGLKGNIDATVQAVLQEGTEQKTLTVPLELKTGRNNTNEAHRAQTALYTLLLSDRYDIDVSFGVLYYLEASKTLRVRAPLPQIREMIQQRNRLAVYIQKRLELPPMAKKSWLCKNCYAKPSCFVYHKLVENGDENTSGVGKDFSELVGHLTPSHQSFFKKWDLLLTQEEDDMTKFRKELWTMLSPEREAVGRCFSKVVIEPGSAFEDTDGPKINRFQYTFVKHKGSPGYSFTDSQINVGEPIVVSDEKGHFALANGYVVQLSSRKLTVSVDRKLHNARTKTAGFDAIQNQSYVGIMEVGGFGPEAIDEEEATLYRVDKDEFSNGMATVRNNLVCMMDKMLFRSRELRDLIIDGANPSFQPLSSIPNLPTLEQATLNVDQKKAIEKVMSANDYALVLGMPGTGKTTTIAQIIRAIVSQGKSVLLTSYTHTAVDNILLKIRNDSFRVLRLGVPAKIHPEVQKFAKLAGLPQLSIDDLKNSYENSQVVATTCLGINHPIFNSRAFDYCIVDEASQITLPVCLGPIRMAKTFILVGDHYQLPPLVQNKEAREGGLDISLFKLLCDVHPESVVNLEHQYRMCEDIMLLSNTLIYSGHLKCGTPEVASRSLKVPDIDALKQHHMRPLTVSPTQSPCLGRSHGRCWLRDLLEPGAKARLVNTDFLKPAATESSNGARIVNPVEATLCTQLVEALISTGISPQDIGVVTLYRSQLALLRQKLRHRLPDLEMHTADRFQGRDKEIIIMSCVRSNADNNVGDLLRDWHRVNVAFTRARTKLLIVGSKTTLCEGSELLRKFVELMDGRGWCYNLPLTAVESHIFEEQAFTQASPQKSRKLSVSPKKSSPMKKGIVKQRPRTALSPVKSRGNIFASLIRKPEKVGGKMAHAASMIEKKPVMRDVYNDMFDDESVFFGL</sequence>
<name>A0ACB8V477_9EURO</name>